<dbReference type="InParanoid" id="A0A554MUF1"/>
<dbReference type="AlphaFoldDB" id="A0A554MUF1"/>
<dbReference type="EMBL" id="QMDX01000027">
    <property type="protein sequence ID" value="TSD08764.1"/>
    <property type="molecule type" value="Genomic_DNA"/>
</dbReference>
<feature type="non-terminal residue" evidence="2">
    <location>
        <position position="64"/>
    </location>
</feature>
<feature type="compositionally biased region" description="Polar residues" evidence="1">
    <location>
        <begin position="22"/>
        <end position="37"/>
    </location>
</feature>
<feature type="compositionally biased region" description="Polar residues" evidence="1">
    <location>
        <begin position="1"/>
        <end position="10"/>
    </location>
</feature>
<proteinExistence type="predicted"/>
<name>A0A554MUF1_9EURY</name>
<keyword evidence="3" id="KW-1185">Reference proteome</keyword>
<dbReference type="Pfam" id="PF14312">
    <property type="entry name" value="FG-GAP_2"/>
    <property type="match status" value="1"/>
</dbReference>
<reference evidence="2 3" key="1">
    <citation type="submission" date="2018-06" db="EMBL/GenBank/DDBJ databases">
        <title>Natronomonas sp. F16-60 a new haloarchaeon isolated from a solar saltern of Isla Cristina, Huelva, Spain.</title>
        <authorList>
            <person name="Duran-Viseras A."/>
            <person name="Sanchez-Porro C."/>
            <person name="Ventosa A."/>
        </authorList>
    </citation>
    <scope>NUCLEOTIDE SEQUENCE [LARGE SCALE GENOMIC DNA]</scope>
    <source>
        <strain evidence="2 3">F16-60</strain>
    </source>
</reference>
<comment type="caution">
    <text evidence="2">The sequence shown here is derived from an EMBL/GenBank/DDBJ whole genome shotgun (WGS) entry which is preliminary data.</text>
</comment>
<evidence type="ECO:0000313" key="3">
    <source>
        <dbReference type="Proteomes" id="UP000319894"/>
    </source>
</evidence>
<accession>A0A554MUF1</accession>
<protein>
    <submittedName>
        <fullName evidence="2">Uncharacterized protein</fullName>
    </submittedName>
</protein>
<organism evidence="2 3">
    <name type="scientific">Haloglomus irregulare</name>
    <dbReference type="NCBI Taxonomy" id="2234134"/>
    <lineage>
        <taxon>Archaea</taxon>
        <taxon>Methanobacteriati</taxon>
        <taxon>Methanobacteriota</taxon>
        <taxon>Stenosarchaea group</taxon>
        <taxon>Halobacteria</taxon>
        <taxon>Halobacteriales</taxon>
        <taxon>Natronomonadaceae</taxon>
        <taxon>Haloglomus</taxon>
    </lineage>
</organism>
<sequence length="64" mass="6376">MATAPTTVRSAESAPTHPAPSARTQPSPPFSQQQKLTATDGDSGDVFGFSVAVSSDGTTALIGA</sequence>
<dbReference type="Proteomes" id="UP000319894">
    <property type="component" value="Unassembled WGS sequence"/>
</dbReference>
<dbReference type="InterPro" id="IPR013517">
    <property type="entry name" value="FG-GAP"/>
</dbReference>
<evidence type="ECO:0000256" key="1">
    <source>
        <dbReference type="SAM" id="MobiDB-lite"/>
    </source>
</evidence>
<feature type="region of interest" description="Disordered" evidence="1">
    <location>
        <begin position="1"/>
        <end position="44"/>
    </location>
</feature>
<evidence type="ECO:0000313" key="2">
    <source>
        <dbReference type="EMBL" id="TSD08764.1"/>
    </source>
</evidence>
<gene>
    <name evidence="2" type="ORF">DP107_18445</name>
</gene>